<feature type="domain" description="Aminotransferase class I/classII large" evidence="7">
    <location>
        <begin position="20"/>
        <end position="321"/>
    </location>
</feature>
<dbReference type="InterPro" id="IPR004839">
    <property type="entry name" value="Aminotransferase_I/II_large"/>
</dbReference>
<keyword evidence="4" id="KW-0808">Transferase</keyword>
<gene>
    <name evidence="8" type="ORF">DOS76_07685</name>
</gene>
<dbReference type="GO" id="GO:0008483">
    <property type="term" value="F:transaminase activity"/>
    <property type="evidence" value="ECO:0007669"/>
    <property type="project" value="UniProtKB-KW"/>
</dbReference>
<dbReference type="EMBL" id="QKYD01000115">
    <property type="protein sequence ID" value="REI20957.1"/>
    <property type="molecule type" value="Genomic_DNA"/>
</dbReference>
<evidence type="ECO:0000256" key="5">
    <source>
        <dbReference type="ARBA" id="ARBA00022898"/>
    </source>
</evidence>
<evidence type="ECO:0000256" key="4">
    <source>
        <dbReference type="ARBA" id="ARBA00022679"/>
    </source>
</evidence>
<dbReference type="PROSITE" id="PS00599">
    <property type="entry name" value="AA_TRANSFER_CLASS_2"/>
    <property type="match status" value="1"/>
</dbReference>
<evidence type="ECO:0000256" key="1">
    <source>
        <dbReference type="ARBA" id="ARBA00001933"/>
    </source>
</evidence>
<dbReference type="AlphaFoldDB" id="A0AAX1RUA0"/>
<dbReference type="InterPro" id="IPR015421">
    <property type="entry name" value="PyrdxlP-dep_Trfase_major"/>
</dbReference>
<dbReference type="InterPro" id="IPR015424">
    <property type="entry name" value="PyrdxlP-dep_Trfase"/>
</dbReference>
<evidence type="ECO:0000256" key="3">
    <source>
        <dbReference type="ARBA" id="ARBA00022576"/>
    </source>
</evidence>
<dbReference type="CDD" id="cd00609">
    <property type="entry name" value="AAT_like"/>
    <property type="match status" value="1"/>
</dbReference>
<dbReference type="Proteomes" id="UP000256337">
    <property type="component" value="Unassembled WGS sequence"/>
</dbReference>
<protein>
    <recommendedName>
        <fullName evidence="2">Putative pyridoxal phosphate-dependent acyltransferase</fullName>
    </recommendedName>
</protein>
<dbReference type="InterPro" id="IPR001917">
    <property type="entry name" value="Aminotrans_II_pyridoxalP_BS"/>
</dbReference>
<dbReference type="Gene3D" id="3.40.640.10">
    <property type="entry name" value="Type I PLP-dependent aspartate aminotransferase-like (Major domain)"/>
    <property type="match status" value="1"/>
</dbReference>
<evidence type="ECO:0000256" key="6">
    <source>
        <dbReference type="RuleBase" id="RU003693"/>
    </source>
</evidence>
<name>A0AAX1RUA0_9STAP</name>
<reference evidence="8 9" key="1">
    <citation type="journal article" date="2018" name="Vet. Microbiol.">
        <title>Characterisation of Staphylococcus felis isolated from cats using whole genome sequencing.</title>
        <authorList>
            <person name="Worthing K."/>
            <person name="Pang S."/>
            <person name="Trott D.J."/>
            <person name="Abraham S."/>
            <person name="Coombs G.W."/>
            <person name="Jordan D."/>
            <person name="McIntyre L."/>
            <person name="Davies M.R."/>
            <person name="Norris J."/>
        </authorList>
    </citation>
    <scope>NUCLEOTIDE SEQUENCE [LARGE SCALE GENOMIC DNA]</scope>
    <source>
        <strain evidence="8 9">F25</strain>
    </source>
</reference>
<evidence type="ECO:0000313" key="9">
    <source>
        <dbReference type="Proteomes" id="UP000256337"/>
    </source>
</evidence>
<proteinExistence type="inferred from homology"/>
<dbReference type="PANTHER" id="PTHR42885:SF2">
    <property type="entry name" value="HISTIDINOL-PHOSPHATE AMINOTRANSFERASE"/>
    <property type="match status" value="1"/>
</dbReference>
<dbReference type="RefSeq" id="WP_115856439.1">
    <property type="nucleotide sequence ID" value="NZ_CAJUZR010000008.1"/>
</dbReference>
<keyword evidence="3 8" id="KW-0032">Aminotransferase</keyword>
<comment type="caution">
    <text evidence="8">The sequence shown here is derived from an EMBL/GenBank/DDBJ whole genome shotgun (WGS) entry which is preliminary data.</text>
</comment>
<evidence type="ECO:0000256" key="2">
    <source>
        <dbReference type="ARBA" id="ARBA00015148"/>
    </source>
</evidence>
<comment type="similarity">
    <text evidence="6">Belongs to the class-II pyridoxal-phosphate-dependent aminotransferase family.</text>
</comment>
<dbReference type="Pfam" id="PF00155">
    <property type="entry name" value="Aminotran_1_2"/>
    <property type="match status" value="1"/>
</dbReference>
<dbReference type="SUPFAM" id="SSF53383">
    <property type="entry name" value="PLP-dependent transferases"/>
    <property type="match status" value="1"/>
</dbReference>
<dbReference type="PANTHER" id="PTHR42885">
    <property type="entry name" value="HISTIDINOL-PHOSPHATE AMINOTRANSFERASE-RELATED"/>
    <property type="match status" value="1"/>
</dbReference>
<evidence type="ECO:0000259" key="7">
    <source>
        <dbReference type="Pfam" id="PF00155"/>
    </source>
</evidence>
<dbReference type="InterPro" id="IPR015422">
    <property type="entry name" value="PyrdxlP-dep_Trfase_small"/>
</dbReference>
<dbReference type="Gene3D" id="3.90.1150.10">
    <property type="entry name" value="Aspartate Aminotransferase, domain 1"/>
    <property type="match status" value="1"/>
</dbReference>
<keyword evidence="5 6" id="KW-0663">Pyridoxal phosphate</keyword>
<comment type="cofactor">
    <cofactor evidence="1 6">
        <name>pyridoxal 5'-phosphate</name>
        <dbReference type="ChEBI" id="CHEBI:597326"/>
    </cofactor>
</comment>
<organism evidence="8 9">
    <name type="scientific">Staphylococcus felis</name>
    <dbReference type="NCBI Taxonomy" id="46127"/>
    <lineage>
        <taxon>Bacteria</taxon>
        <taxon>Bacillati</taxon>
        <taxon>Bacillota</taxon>
        <taxon>Bacilli</taxon>
        <taxon>Bacillales</taxon>
        <taxon>Staphylococcaceae</taxon>
        <taxon>Staphylococcus</taxon>
    </lineage>
</organism>
<evidence type="ECO:0000313" key="8">
    <source>
        <dbReference type="EMBL" id="REI20957.1"/>
    </source>
</evidence>
<accession>A0AAX1RUA0</accession>
<sequence>MIRMNKNESPIKPIDDKTLTQIILSSEYHQYPDEQYDRFRRAYAQYYDNLEVDQICCGNGSDELIQKLMFQMPEGPCLTLNPDFFMYQDYANQTKRQIYFIDATDELTFPIDKVLAAIDQIQPSFFIFSNPHNPTGHRFDERYIQALADKMQAIKGYLVIDEAYVDFTTPVQLPLQDHIIVMRTLSKAFAIAGLRLGLLLSTEQTIKMMREIEHPYPLSTLTLDIAIHLFEHQDDTKKHVAYQRHLSHRLKTIMNTYARKHMTVFPSETNFVLTRGNQAVALGQFLEEKGFIPRFYDPKTEAPMTQCVRYSIATDEELDAFEKAIKEWSEKHGLSNQS</sequence>
<dbReference type="GO" id="GO:0030170">
    <property type="term" value="F:pyridoxal phosphate binding"/>
    <property type="evidence" value="ECO:0007669"/>
    <property type="project" value="InterPro"/>
</dbReference>